<keyword evidence="1" id="KW-0472">Membrane</keyword>
<dbReference type="RefSeq" id="WP_198840738.1">
    <property type="nucleotide sequence ID" value="NZ_JAEHFJ010000003.1"/>
</dbReference>
<dbReference type="InterPro" id="IPR050640">
    <property type="entry name" value="Bact_2-comp_sensor_kinase"/>
</dbReference>
<name>A0ABS0WQ20_9FLAO</name>
<keyword evidence="4" id="KW-0418">Kinase</keyword>
<feature type="transmembrane region" description="Helical" evidence="1">
    <location>
        <begin position="20"/>
        <end position="37"/>
    </location>
</feature>
<dbReference type="Pfam" id="PF07695">
    <property type="entry name" value="7TMR-DISM_7TM"/>
    <property type="match status" value="1"/>
</dbReference>
<evidence type="ECO:0000313" key="5">
    <source>
        <dbReference type="Proteomes" id="UP000623301"/>
    </source>
</evidence>
<keyword evidence="5" id="KW-1185">Reference proteome</keyword>
<keyword evidence="1" id="KW-0812">Transmembrane</keyword>
<dbReference type="InterPro" id="IPR011623">
    <property type="entry name" value="7TMR_DISM_rcpt_extracell_dom1"/>
</dbReference>
<reference evidence="4 5" key="1">
    <citation type="submission" date="2020-12" db="EMBL/GenBank/DDBJ databases">
        <title>Aureibaculum luteum sp. nov. and Aureibaculum flavum sp. nov., novel members of the family Flavobacteriaceae isolated from Antarctic intertidal sediments.</title>
        <authorList>
            <person name="He X."/>
            <person name="Zhang X."/>
        </authorList>
    </citation>
    <scope>NUCLEOTIDE SEQUENCE [LARGE SCALE GENOMIC DNA]</scope>
    <source>
        <strain evidence="4 5">A20</strain>
    </source>
</reference>
<dbReference type="InterPro" id="IPR010559">
    <property type="entry name" value="Sig_transdc_His_kin_internal"/>
</dbReference>
<sequence length="496" mass="57686">MLDSIKQLFEYPHQNGFTTFVLGVLFVLFVYHFLLYFQNKDKVYLYYSLYTFLIFLNQTKFVLADSDSMLISNYKSALNDFHTPIIWAYNTIYFVFGFSFLNLKKYSVKWHTFIFNTIYILFAIILITVTLFLITKNSAYIFEVSYYLIPSLFLLGIVGYYVLFTVKMPLNGYIIIGSLVLYVTSFIGRNYFDFDAFSNNNAANSVFYIGVIIENIIFSLGLGHKQKLILEDKNDSQEKLINQLQENEFLRETVQNQLKQDLALLKEKSKNEKLVTLKETADKELAELKITSLRSQMNPHFIFNSLNAIKLYIINNEKENAVYYLNKFSKLIRRILNASQDKETSLEDEIETTSLYVNIENMRFNNEIDYELTIDKSLNLNATKIPSLILQPFMENALWHGLSAKKGNKKLTLDIKKNGKGNLIFTIEDNGIGRGKSAEIKGNKVHKRESIGLKLTEERLRNFVKDNSRDYKLTFEDLYNEDGVASGTKVILKLYY</sequence>
<feature type="domain" description="Signal transduction histidine kinase internal region" evidence="2">
    <location>
        <begin position="289"/>
        <end position="367"/>
    </location>
</feature>
<dbReference type="SUPFAM" id="SSF55874">
    <property type="entry name" value="ATPase domain of HSP90 chaperone/DNA topoisomerase II/histidine kinase"/>
    <property type="match status" value="1"/>
</dbReference>
<feature type="domain" description="7TM-DISM receptor extracellular" evidence="3">
    <location>
        <begin position="16"/>
        <end position="224"/>
    </location>
</feature>
<evidence type="ECO:0000256" key="1">
    <source>
        <dbReference type="SAM" id="Phobius"/>
    </source>
</evidence>
<feature type="transmembrane region" description="Helical" evidence="1">
    <location>
        <begin position="170"/>
        <end position="192"/>
    </location>
</feature>
<feature type="transmembrane region" description="Helical" evidence="1">
    <location>
        <begin position="44"/>
        <end position="64"/>
    </location>
</feature>
<dbReference type="Proteomes" id="UP000623301">
    <property type="component" value="Unassembled WGS sequence"/>
</dbReference>
<evidence type="ECO:0000313" key="4">
    <source>
        <dbReference type="EMBL" id="MBJ2173973.1"/>
    </source>
</evidence>
<protein>
    <submittedName>
        <fullName evidence="4">Histidine kinase</fullName>
    </submittedName>
</protein>
<accession>A0ABS0WQ20</accession>
<feature type="transmembrane region" description="Helical" evidence="1">
    <location>
        <begin position="204"/>
        <end position="223"/>
    </location>
</feature>
<dbReference type="PANTHER" id="PTHR34220:SF7">
    <property type="entry name" value="SENSOR HISTIDINE KINASE YPDA"/>
    <property type="match status" value="1"/>
</dbReference>
<dbReference type="PANTHER" id="PTHR34220">
    <property type="entry name" value="SENSOR HISTIDINE KINASE YPDA"/>
    <property type="match status" value="1"/>
</dbReference>
<gene>
    <name evidence="4" type="ORF">JBL43_06975</name>
</gene>
<feature type="transmembrane region" description="Helical" evidence="1">
    <location>
        <begin position="113"/>
        <end position="134"/>
    </location>
</feature>
<organism evidence="4 5">
    <name type="scientific">Aureibaculum flavum</name>
    <dbReference type="NCBI Taxonomy" id="2795986"/>
    <lineage>
        <taxon>Bacteria</taxon>
        <taxon>Pseudomonadati</taxon>
        <taxon>Bacteroidota</taxon>
        <taxon>Flavobacteriia</taxon>
        <taxon>Flavobacteriales</taxon>
        <taxon>Flavobacteriaceae</taxon>
        <taxon>Aureibaculum</taxon>
    </lineage>
</organism>
<dbReference type="Pfam" id="PF06580">
    <property type="entry name" value="His_kinase"/>
    <property type="match status" value="1"/>
</dbReference>
<dbReference type="EMBL" id="JAEHFJ010000003">
    <property type="protein sequence ID" value="MBJ2173973.1"/>
    <property type="molecule type" value="Genomic_DNA"/>
</dbReference>
<evidence type="ECO:0000259" key="2">
    <source>
        <dbReference type="Pfam" id="PF06580"/>
    </source>
</evidence>
<keyword evidence="4" id="KW-0808">Transferase</keyword>
<proteinExistence type="predicted"/>
<dbReference type="InterPro" id="IPR036890">
    <property type="entry name" value="HATPase_C_sf"/>
</dbReference>
<feature type="transmembrane region" description="Helical" evidence="1">
    <location>
        <begin position="84"/>
        <end position="101"/>
    </location>
</feature>
<keyword evidence="1" id="KW-1133">Transmembrane helix</keyword>
<feature type="transmembrane region" description="Helical" evidence="1">
    <location>
        <begin position="146"/>
        <end position="163"/>
    </location>
</feature>
<dbReference type="GO" id="GO:0016301">
    <property type="term" value="F:kinase activity"/>
    <property type="evidence" value="ECO:0007669"/>
    <property type="project" value="UniProtKB-KW"/>
</dbReference>
<dbReference type="Gene3D" id="3.30.565.10">
    <property type="entry name" value="Histidine kinase-like ATPase, C-terminal domain"/>
    <property type="match status" value="1"/>
</dbReference>
<comment type="caution">
    <text evidence="4">The sequence shown here is derived from an EMBL/GenBank/DDBJ whole genome shotgun (WGS) entry which is preliminary data.</text>
</comment>
<evidence type="ECO:0000259" key="3">
    <source>
        <dbReference type="Pfam" id="PF07695"/>
    </source>
</evidence>